<evidence type="ECO:0000313" key="2">
    <source>
        <dbReference type="Proteomes" id="UP000325333"/>
    </source>
</evidence>
<proteinExistence type="predicted"/>
<name>A0A5B0KWS8_9PROT</name>
<sequence>MRNGDSPDAVSIRILRWMDAVNRPLYAKVYSGCGCGVLPSPLRGEG</sequence>
<evidence type="ECO:0000313" key="1">
    <source>
        <dbReference type="EMBL" id="KAA1057092.1"/>
    </source>
</evidence>
<comment type="caution">
    <text evidence="1">The sequence shown here is derived from an EMBL/GenBank/DDBJ whole genome shotgun (WGS) entry which is preliminary data.</text>
</comment>
<gene>
    <name evidence="1" type="ORF">FH063_003965</name>
</gene>
<dbReference type="Proteomes" id="UP000325333">
    <property type="component" value="Unassembled WGS sequence"/>
</dbReference>
<accession>A0A5B0KWS8</accession>
<organism evidence="1 2">
    <name type="scientific">Azospirillum argentinense</name>
    <dbReference type="NCBI Taxonomy" id="2970906"/>
    <lineage>
        <taxon>Bacteria</taxon>
        <taxon>Pseudomonadati</taxon>
        <taxon>Pseudomonadota</taxon>
        <taxon>Alphaproteobacteria</taxon>
        <taxon>Rhodospirillales</taxon>
        <taxon>Azospirillaceae</taxon>
        <taxon>Azospirillum</taxon>
    </lineage>
</organism>
<dbReference type="AlphaFoldDB" id="A0A5B0KWS8"/>
<protein>
    <submittedName>
        <fullName evidence="1">Uncharacterized protein</fullName>
    </submittedName>
</protein>
<dbReference type="EMBL" id="VEWN01000003">
    <property type="protein sequence ID" value="KAA1057092.1"/>
    <property type="molecule type" value="Genomic_DNA"/>
</dbReference>
<reference evidence="1 2" key="1">
    <citation type="submission" date="2019-07" db="EMBL/GenBank/DDBJ databases">
        <title>Genome sequencing of the stress-tolerant strain Azospirillum brasilense Az19.</title>
        <authorList>
            <person name="Maroniche G.A."/>
            <person name="Garcia J.E."/>
            <person name="Pagnussat L."/>
            <person name="Amenta M."/>
            <person name="Creus C.M."/>
        </authorList>
    </citation>
    <scope>NUCLEOTIDE SEQUENCE [LARGE SCALE GENOMIC DNA]</scope>
    <source>
        <strain evidence="1 2">Az19</strain>
    </source>
</reference>